<sequence>MPEGSIDSGFLIILDRRAIYHSCYS</sequence>
<protein>
    <submittedName>
        <fullName evidence="1">Uncharacterized protein</fullName>
    </submittedName>
</protein>
<evidence type="ECO:0000313" key="1">
    <source>
        <dbReference type="EMBL" id="JAD51198.1"/>
    </source>
</evidence>
<reference evidence="1" key="2">
    <citation type="journal article" date="2015" name="Data Brief">
        <title>Shoot transcriptome of the giant reed, Arundo donax.</title>
        <authorList>
            <person name="Barrero R.A."/>
            <person name="Guerrero F.D."/>
            <person name="Moolhuijzen P."/>
            <person name="Goolsby J.A."/>
            <person name="Tidwell J."/>
            <person name="Bellgard S.E."/>
            <person name="Bellgard M.I."/>
        </authorList>
    </citation>
    <scope>NUCLEOTIDE SEQUENCE</scope>
    <source>
        <tissue evidence="1">Shoot tissue taken approximately 20 cm above the soil surface</tissue>
    </source>
</reference>
<name>A0A0A9AMW7_ARUDO</name>
<organism evidence="1">
    <name type="scientific">Arundo donax</name>
    <name type="common">Giant reed</name>
    <name type="synonym">Donax arundinaceus</name>
    <dbReference type="NCBI Taxonomy" id="35708"/>
    <lineage>
        <taxon>Eukaryota</taxon>
        <taxon>Viridiplantae</taxon>
        <taxon>Streptophyta</taxon>
        <taxon>Embryophyta</taxon>
        <taxon>Tracheophyta</taxon>
        <taxon>Spermatophyta</taxon>
        <taxon>Magnoliopsida</taxon>
        <taxon>Liliopsida</taxon>
        <taxon>Poales</taxon>
        <taxon>Poaceae</taxon>
        <taxon>PACMAD clade</taxon>
        <taxon>Arundinoideae</taxon>
        <taxon>Arundineae</taxon>
        <taxon>Arundo</taxon>
    </lineage>
</organism>
<reference evidence="1" key="1">
    <citation type="submission" date="2014-09" db="EMBL/GenBank/DDBJ databases">
        <authorList>
            <person name="Magalhaes I.L.F."/>
            <person name="Oliveira U."/>
            <person name="Santos F.R."/>
            <person name="Vidigal T.H.D.A."/>
            <person name="Brescovit A.D."/>
            <person name="Santos A.J."/>
        </authorList>
    </citation>
    <scope>NUCLEOTIDE SEQUENCE</scope>
    <source>
        <tissue evidence="1">Shoot tissue taken approximately 20 cm above the soil surface</tissue>
    </source>
</reference>
<accession>A0A0A9AMW7</accession>
<dbReference type="AlphaFoldDB" id="A0A0A9AMW7"/>
<dbReference type="EMBL" id="GBRH01246697">
    <property type="protein sequence ID" value="JAD51198.1"/>
    <property type="molecule type" value="Transcribed_RNA"/>
</dbReference>
<proteinExistence type="predicted"/>